<feature type="transmembrane region" description="Helical" evidence="1">
    <location>
        <begin position="180"/>
        <end position="201"/>
    </location>
</feature>
<comment type="caution">
    <text evidence="2">The sequence shown here is derived from an EMBL/GenBank/DDBJ whole genome shotgun (WGS) entry which is preliminary data.</text>
</comment>
<name>A0ABT0GDP0_9GAMM</name>
<feature type="transmembrane region" description="Helical" evidence="1">
    <location>
        <begin position="222"/>
        <end position="240"/>
    </location>
</feature>
<feature type="transmembrane region" description="Helical" evidence="1">
    <location>
        <begin position="119"/>
        <end position="139"/>
    </location>
</feature>
<feature type="transmembrane region" description="Helical" evidence="1">
    <location>
        <begin position="369"/>
        <end position="389"/>
    </location>
</feature>
<dbReference type="Pfam" id="PF05940">
    <property type="entry name" value="NnrS"/>
    <property type="match status" value="1"/>
</dbReference>
<evidence type="ECO:0000313" key="2">
    <source>
        <dbReference type="EMBL" id="MCK7592668.1"/>
    </source>
</evidence>
<proteinExistence type="predicted"/>
<dbReference type="InterPro" id="IPR010266">
    <property type="entry name" value="NnrS"/>
</dbReference>
<dbReference type="RefSeq" id="WP_248204954.1">
    <property type="nucleotide sequence ID" value="NZ_JALNMH010000002.1"/>
</dbReference>
<keyword evidence="1" id="KW-0812">Transmembrane</keyword>
<accession>A0ABT0GDP0</accession>
<feature type="transmembrane region" description="Helical" evidence="1">
    <location>
        <begin position="151"/>
        <end position="174"/>
    </location>
</feature>
<keyword evidence="1" id="KW-0472">Membrane</keyword>
<feature type="transmembrane region" description="Helical" evidence="1">
    <location>
        <begin position="312"/>
        <end position="332"/>
    </location>
</feature>
<reference evidence="2" key="1">
    <citation type="submission" date="2022-04" db="EMBL/GenBank/DDBJ databases">
        <title>Lysobacter sp. CAU 1642 isolated from sea sand.</title>
        <authorList>
            <person name="Kim W."/>
        </authorList>
    </citation>
    <scope>NUCLEOTIDE SEQUENCE</scope>
    <source>
        <strain evidence="2">CAU 1642</strain>
    </source>
</reference>
<dbReference type="EMBL" id="JALNMH010000002">
    <property type="protein sequence ID" value="MCK7592668.1"/>
    <property type="molecule type" value="Genomic_DNA"/>
</dbReference>
<feature type="transmembrane region" description="Helical" evidence="1">
    <location>
        <begin position="246"/>
        <end position="265"/>
    </location>
</feature>
<feature type="transmembrane region" description="Helical" evidence="1">
    <location>
        <begin position="94"/>
        <end position="113"/>
    </location>
</feature>
<evidence type="ECO:0000313" key="3">
    <source>
        <dbReference type="Proteomes" id="UP001431449"/>
    </source>
</evidence>
<keyword evidence="1" id="KW-1133">Transmembrane helix</keyword>
<sequence>MATSTVSLPAWPITATPHRILFAVGALNLLLAMAWWAGWIGRLRWGLPGVPQDGLYGGSVHALVMPYLVLGPFLFGFLYTVFPRWMPVPAFSRRHYLPTAACLLAAQGLLLASAWQGGLVLAAALIGLVGWAGGAGLLLDRLRHDPTRCVHGLSIGLAMLVGLGGWSSFVLHALTGDPAWLQAATRVGVHGLLLPVYLSVAHRMFPFFAQCVVPGYQPWRPAAWLWLSVICSLAHLVLDISRLSDLLWLADLPLAALGIAWLWRCSPPAGSPFVLRALFLGMLWLPVGATLSGAQSLALYVGVDLVPLRAPLHAYTIGLFGALLVAMVSRVSRGHSGRPIRMNLVDRFAFFAIQMVALLRIGAEWTRDPWALNGVAAALWVLVLTPWLLQHLAYWSSPRADGKPG</sequence>
<keyword evidence="3" id="KW-1185">Reference proteome</keyword>
<feature type="transmembrane region" description="Helical" evidence="1">
    <location>
        <begin position="20"/>
        <end position="40"/>
    </location>
</feature>
<organism evidence="2 3">
    <name type="scientific">Pseudomarimonas salicorniae</name>
    <dbReference type="NCBI Taxonomy" id="2933270"/>
    <lineage>
        <taxon>Bacteria</taxon>
        <taxon>Pseudomonadati</taxon>
        <taxon>Pseudomonadota</taxon>
        <taxon>Gammaproteobacteria</taxon>
        <taxon>Lysobacterales</taxon>
        <taxon>Lysobacteraceae</taxon>
        <taxon>Pseudomarimonas</taxon>
    </lineage>
</organism>
<feature type="transmembrane region" description="Helical" evidence="1">
    <location>
        <begin position="60"/>
        <end position="82"/>
    </location>
</feature>
<protein>
    <submittedName>
        <fullName evidence="2">NnrS family protein</fullName>
    </submittedName>
</protein>
<evidence type="ECO:0000256" key="1">
    <source>
        <dbReference type="SAM" id="Phobius"/>
    </source>
</evidence>
<dbReference type="Proteomes" id="UP001431449">
    <property type="component" value="Unassembled WGS sequence"/>
</dbReference>
<gene>
    <name evidence="2" type="ORF">M0G41_03180</name>
</gene>
<feature type="transmembrane region" description="Helical" evidence="1">
    <location>
        <begin position="277"/>
        <end position="300"/>
    </location>
</feature>